<gene>
    <name evidence="2" type="ORF">AMTR_s00026p00131400</name>
</gene>
<dbReference type="InterPro" id="IPR000270">
    <property type="entry name" value="PB1_dom"/>
</dbReference>
<dbReference type="eggNOG" id="KOG0192">
    <property type="taxonomic scope" value="Eukaryota"/>
</dbReference>
<dbReference type="HOGENOM" id="CLU_1252145_0_0_1"/>
<dbReference type="PANTHER" id="PTHR31066">
    <property type="entry name" value="OS05G0427100 PROTEIN-RELATED"/>
    <property type="match status" value="1"/>
</dbReference>
<dbReference type="Pfam" id="PF00564">
    <property type="entry name" value="PB1"/>
    <property type="match status" value="1"/>
</dbReference>
<name>W1PQP7_AMBTC</name>
<evidence type="ECO:0000313" key="3">
    <source>
        <dbReference type="Proteomes" id="UP000017836"/>
    </source>
</evidence>
<feature type="domain" description="PB1" evidence="1">
    <location>
        <begin position="114"/>
        <end position="201"/>
    </location>
</feature>
<dbReference type="SUPFAM" id="SSF54277">
    <property type="entry name" value="CAD &amp; PB1 domains"/>
    <property type="match status" value="1"/>
</dbReference>
<organism evidence="2 3">
    <name type="scientific">Amborella trichopoda</name>
    <dbReference type="NCBI Taxonomy" id="13333"/>
    <lineage>
        <taxon>Eukaryota</taxon>
        <taxon>Viridiplantae</taxon>
        <taxon>Streptophyta</taxon>
        <taxon>Embryophyta</taxon>
        <taxon>Tracheophyta</taxon>
        <taxon>Spermatophyta</taxon>
        <taxon>Magnoliopsida</taxon>
        <taxon>Amborellales</taxon>
        <taxon>Amborellaceae</taxon>
        <taxon>Amborella</taxon>
    </lineage>
</organism>
<dbReference type="AlphaFoldDB" id="W1PQP7"/>
<dbReference type="Gramene" id="ERN10383">
    <property type="protein sequence ID" value="ERN10383"/>
    <property type="gene ID" value="AMTR_s00026p00131400"/>
</dbReference>
<reference evidence="3" key="1">
    <citation type="journal article" date="2013" name="Science">
        <title>The Amborella genome and the evolution of flowering plants.</title>
        <authorList>
            <consortium name="Amborella Genome Project"/>
        </authorList>
    </citation>
    <scope>NUCLEOTIDE SEQUENCE [LARGE SCALE GENOMIC DNA]</scope>
</reference>
<keyword evidence="3" id="KW-1185">Reference proteome</keyword>
<dbReference type="Proteomes" id="UP000017836">
    <property type="component" value="Unassembled WGS sequence"/>
</dbReference>
<dbReference type="InterPro" id="IPR053198">
    <property type="entry name" value="Gynoecium_Dev_Regulator"/>
</dbReference>
<sequence length="221" mass="25353">MTYIESKMIRPLVSSSAIEMPGCVNTFSGIGNESLTDKCPYDVVQRRPFTHESNNSDGQSDNVSHPHFDVYQRQQQTSKPSTSQNFHSLESTDDFSTKKEKFLFSFWGKFVPRPSDGVPRYVGGHTRIINLWRGIRFQELQKMVDVYGQRMVIKYQLPNEDLDTLISVSCDEDLQNMMEYDTLLKTSPARSRMLHVFLFSASEPDCYGVVQFANHQDSGQQ</sequence>
<dbReference type="PANTHER" id="PTHR31066:SF97">
    <property type="entry name" value="OS03G0401100 PROTEIN"/>
    <property type="match status" value="1"/>
</dbReference>
<dbReference type="CDD" id="cd06410">
    <property type="entry name" value="PB1_UP2"/>
    <property type="match status" value="1"/>
</dbReference>
<evidence type="ECO:0000259" key="1">
    <source>
        <dbReference type="SMART" id="SM00666"/>
    </source>
</evidence>
<proteinExistence type="predicted"/>
<dbReference type="EMBL" id="KI392852">
    <property type="protein sequence ID" value="ERN10383.1"/>
    <property type="molecule type" value="Genomic_DNA"/>
</dbReference>
<protein>
    <recommendedName>
        <fullName evidence="1">PB1 domain-containing protein</fullName>
    </recommendedName>
</protein>
<dbReference type="Gene3D" id="3.10.20.90">
    <property type="entry name" value="Phosphatidylinositol 3-kinase Catalytic Subunit, Chain A, domain 1"/>
    <property type="match status" value="1"/>
</dbReference>
<accession>W1PQP7</accession>
<evidence type="ECO:0000313" key="2">
    <source>
        <dbReference type="EMBL" id="ERN10383.1"/>
    </source>
</evidence>
<dbReference type="SMART" id="SM00666">
    <property type="entry name" value="PB1"/>
    <property type="match status" value="1"/>
</dbReference>